<evidence type="ECO:0000313" key="2">
    <source>
        <dbReference type="Proteomes" id="UP000601099"/>
    </source>
</evidence>
<reference evidence="1 2" key="1">
    <citation type="submission" date="2020-11" db="EMBL/GenBank/DDBJ databases">
        <title>Hymenobacter sp.</title>
        <authorList>
            <person name="Kim M.K."/>
        </authorList>
    </citation>
    <scope>NUCLEOTIDE SEQUENCE [LARGE SCALE GENOMIC DNA]</scope>
    <source>
        <strain evidence="1 2">BT594</strain>
    </source>
</reference>
<dbReference type="Pfam" id="PF02348">
    <property type="entry name" value="CTP_transf_3"/>
    <property type="match status" value="1"/>
</dbReference>
<dbReference type="PANTHER" id="PTHR42866">
    <property type="entry name" value="3-DEOXY-MANNO-OCTULOSONATE CYTIDYLYLTRANSFERASE"/>
    <property type="match status" value="1"/>
</dbReference>
<evidence type="ECO:0000313" key="1">
    <source>
        <dbReference type="EMBL" id="MBG8554814.1"/>
    </source>
</evidence>
<name>A0ABS0L3W1_9BACT</name>
<dbReference type="EMBL" id="JADWYK010000009">
    <property type="protein sequence ID" value="MBG8554814.1"/>
    <property type="molecule type" value="Genomic_DNA"/>
</dbReference>
<comment type="caution">
    <text evidence="1">The sequence shown here is derived from an EMBL/GenBank/DDBJ whole genome shotgun (WGS) entry which is preliminary data.</text>
</comment>
<gene>
    <name evidence="1" type="ORF">I5L79_14755</name>
</gene>
<dbReference type="SUPFAM" id="SSF53448">
    <property type="entry name" value="Nucleotide-diphospho-sugar transferases"/>
    <property type="match status" value="1"/>
</dbReference>
<dbReference type="PANTHER" id="PTHR42866:SF1">
    <property type="entry name" value="SPORE COAT POLYSACCHARIDE BIOSYNTHESIS PROTEIN SPSF"/>
    <property type="match status" value="1"/>
</dbReference>
<protein>
    <submittedName>
        <fullName evidence="1">NTP transferase domain-containing protein</fullName>
    </submittedName>
</protein>
<dbReference type="Proteomes" id="UP000601099">
    <property type="component" value="Unassembled WGS sequence"/>
</dbReference>
<accession>A0ABS0L3W1</accession>
<organism evidence="1 2">
    <name type="scientific">Hymenobacter guriensis</name>
    <dbReference type="NCBI Taxonomy" id="2793065"/>
    <lineage>
        <taxon>Bacteria</taxon>
        <taxon>Pseudomonadati</taxon>
        <taxon>Bacteroidota</taxon>
        <taxon>Cytophagia</taxon>
        <taxon>Cytophagales</taxon>
        <taxon>Hymenobacteraceae</taxon>
        <taxon>Hymenobacter</taxon>
    </lineage>
</organism>
<proteinExistence type="predicted"/>
<dbReference type="RefSeq" id="WP_196955835.1">
    <property type="nucleotide sequence ID" value="NZ_JADWYK010000009.1"/>
</dbReference>
<keyword evidence="2" id="KW-1185">Reference proteome</keyword>
<dbReference type="InterPro" id="IPR029044">
    <property type="entry name" value="Nucleotide-diphossugar_trans"/>
</dbReference>
<keyword evidence="1" id="KW-0808">Transferase</keyword>
<dbReference type="GO" id="GO:0016740">
    <property type="term" value="F:transferase activity"/>
    <property type="evidence" value="ECO:0007669"/>
    <property type="project" value="UniProtKB-KW"/>
</dbReference>
<sequence length="251" mass="27432">MDHSIDSSATPRVGAIIQARMGSSRLPGKALLTLPLGGTLTILDHVIRRARRSGVAVIVVATSTLPANDAVAAAVRRAGAQVYRGSETDVLARFQEAAAAHQLDTIVRLTADNPAIDPHYVRQALQQHHLNRADYTHTTGLPLGTNLEIISGRALALAHAQAQLPDEREHVTPYLRRHPAQFQLQELNLATQHPGWAGFRLTVDYPSDYALLHTLYTTLPTDFGLAEVAVLHEQYPWLPLINADNQQVRVA</sequence>
<dbReference type="Gene3D" id="3.90.550.10">
    <property type="entry name" value="Spore Coat Polysaccharide Biosynthesis Protein SpsA, Chain A"/>
    <property type="match status" value="1"/>
</dbReference>
<dbReference type="InterPro" id="IPR003329">
    <property type="entry name" value="Cytidylyl_trans"/>
</dbReference>